<reference evidence="1 2" key="1">
    <citation type="submission" date="2018-03" db="EMBL/GenBank/DDBJ databases">
        <authorList>
            <person name="Gully D."/>
        </authorList>
    </citation>
    <scope>NUCLEOTIDE SEQUENCE [LARGE SCALE GENOMIC DNA]</scope>
    <source>
        <strain evidence="1">ORS3257</strain>
    </source>
</reference>
<dbReference type="SUPFAM" id="SSF56784">
    <property type="entry name" value="HAD-like"/>
    <property type="match status" value="1"/>
</dbReference>
<protein>
    <recommendedName>
        <fullName evidence="3">Hydrolase</fullName>
    </recommendedName>
</protein>
<dbReference type="KEGG" id="bvz:BRAD3257_6795"/>
<accession>A0A2U3Q8B8</accession>
<dbReference type="Gene3D" id="3.40.50.1000">
    <property type="entry name" value="HAD superfamily/HAD-like"/>
    <property type="match status" value="1"/>
</dbReference>
<dbReference type="CDD" id="cd01427">
    <property type="entry name" value="HAD_like"/>
    <property type="match status" value="1"/>
</dbReference>
<dbReference type="InterPro" id="IPR036412">
    <property type="entry name" value="HAD-like_sf"/>
</dbReference>
<dbReference type="EMBL" id="LS398110">
    <property type="protein sequence ID" value="SPP97671.1"/>
    <property type="molecule type" value="Genomic_DNA"/>
</dbReference>
<evidence type="ECO:0008006" key="3">
    <source>
        <dbReference type="Google" id="ProtNLM"/>
    </source>
</evidence>
<dbReference type="InterPro" id="IPR023214">
    <property type="entry name" value="HAD_sf"/>
</dbReference>
<dbReference type="RefSeq" id="WP_122404992.1">
    <property type="nucleotide sequence ID" value="NZ_LS398110.1"/>
</dbReference>
<gene>
    <name evidence="1" type="ORF">BRAD3257_6795</name>
</gene>
<dbReference type="Proteomes" id="UP000246085">
    <property type="component" value="Chromosome BRAD3257"/>
</dbReference>
<evidence type="ECO:0000313" key="2">
    <source>
        <dbReference type="Proteomes" id="UP000246085"/>
    </source>
</evidence>
<name>A0A2U3Q8B8_9BRAD</name>
<organism evidence="1 2">
    <name type="scientific">Bradyrhizobium vignae</name>
    <dbReference type="NCBI Taxonomy" id="1549949"/>
    <lineage>
        <taxon>Bacteria</taxon>
        <taxon>Pseudomonadati</taxon>
        <taxon>Pseudomonadota</taxon>
        <taxon>Alphaproteobacteria</taxon>
        <taxon>Hyphomicrobiales</taxon>
        <taxon>Nitrobacteraceae</taxon>
        <taxon>Bradyrhizobium</taxon>
    </lineage>
</organism>
<dbReference type="AlphaFoldDB" id="A0A2U3Q8B8"/>
<proteinExistence type="predicted"/>
<sequence length="654" mass="72533">MKSHRLAERVRAADGIDLISVDVFDTLLLRTVRSARSRIVQGEHLFSSFLRERGWQIEPALLSRTRQEAERVAFRSLAVRGSGEVRLADVIDRQLRLLGLPASLSAARLAIELEVEKTSLTANRNLAGLLRARRAAGYRIVAVSDTMLSSADLDELIWHFHGRDVVDQIYSSADQGCTKRDGALFARVAETEGVPLGRILHVGDDPHADVRQASAFGLTVIHTPRPVWFSYLRKANGGLVAARAALSRPKRGKCSAAERPENAYAFGRLVLGPIVTQFCLLIWLYAAEVDACDKATLLFCARGGVGIREVFERVAARLSLPLGMPRQNFMVSRLVAARAAVLVRSASALEEIAREFRGRSFLDVACALGGGRYELPEEWKQPFRADVFYAMLFDDRAKAVLSDVCGQNALFERHFAKLRGDARRILLCDTGLYGSTQRLLASAFPALQIETIQFARSNYKGHSEEHFKQVFGLVVERNRYSPLDVRSSVLRYWHLIESLFEPRVPSVTSFVEEGEDVAANCGDIRLGISDASRGNELLSGALSYVDSLPIDGGAAALRDADPAWVRLKRAITRPTAGELRCLEVPGRSVDFGRSDVLQALRAEQPQPVLNRLASLRFELWREGAIARHFPILKHALLPMLDSIHSVRGMMARQH</sequence>
<evidence type="ECO:0000313" key="1">
    <source>
        <dbReference type="EMBL" id="SPP97671.1"/>
    </source>
</evidence>